<accession>X8DQ73</accession>
<sequence>MVNLDASLAQFITDDKSARPSQDLIKDLSNKSARNFSKELAAQPPGPISRPDRMHLLP</sequence>
<evidence type="ECO:0000313" key="2">
    <source>
        <dbReference type="EMBL" id="EUA69665.1"/>
    </source>
</evidence>
<organism evidence="2 3">
    <name type="scientific">Mycobacteroides abscessus subsp. bolletii 1513</name>
    <dbReference type="NCBI Taxonomy" id="1299321"/>
    <lineage>
        <taxon>Bacteria</taxon>
        <taxon>Bacillati</taxon>
        <taxon>Actinomycetota</taxon>
        <taxon>Actinomycetes</taxon>
        <taxon>Mycobacteriales</taxon>
        <taxon>Mycobacteriaceae</taxon>
        <taxon>Mycobacteroides</taxon>
        <taxon>Mycobacteroides abscessus</taxon>
    </lineage>
</organism>
<reference evidence="2 3" key="1">
    <citation type="submission" date="2013-12" db="EMBL/GenBank/DDBJ databases">
        <authorList>
            <person name="Zelazny A."/>
            <person name="Olivier K."/>
            <person name="Holland S."/>
            <person name="Lenaerts A."/>
            <person name="Ordway D."/>
            <person name="DeGroote M.A."/>
            <person name="Parker T."/>
            <person name="Sizemore C."/>
            <person name="Tallon L.J."/>
            <person name="Sadzewicz L.K."/>
            <person name="Sengamalay N."/>
            <person name="Fraser C.M."/>
            <person name="Hine E."/>
            <person name="Shefchek K.A."/>
            <person name="Das S.P."/>
            <person name="Tettelin H."/>
        </authorList>
    </citation>
    <scope>NUCLEOTIDE SEQUENCE [LARGE SCALE GENOMIC DNA]</scope>
    <source>
        <strain evidence="2 3">1513</strain>
    </source>
</reference>
<dbReference type="EMBL" id="JAOJ01000002">
    <property type="protein sequence ID" value="EUA69665.1"/>
    <property type="molecule type" value="Genomic_DNA"/>
</dbReference>
<dbReference type="PATRIC" id="fig|1299321.3.peg.3289"/>
<name>X8DQ73_9MYCO</name>
<proteinExistence type="predicted"/>
<evidence type="ECO:0000313" key="3">
    <source>
        <dbReference type="Proteomes" id="UP000023351"/>
    </source>
</evidence>
<evidence type="ECO:0000256" key="1">
    <source>
        <dbReference type="SAM" id="MobiDB-lite"/>
    </source>
</evidence>
<dbReference type="AlphaFoldDB" id="X8DQ73"/>
<protein>
    <submittedName>
        <fullName evidence="2">Uncharacterized protein</fullName>
    </submittedName>
</protein>
<comment type="caution">
    <text evidence="2">The sequence shown here is derived from an EMBL/GenBank/DDBJ whole genome shotgun (WGS) entry which is preliminary data.</text>
</comment>
<gene>
    <name evidence="2" type="ORF">I540_3428</name>
</gene>
<feature type="region of interest" description="Disordered" evidence="1">
    <location>
        <begin position="35"/>
        <end position="58"/>
    </location>
</feature>
<dbReference type="Proteomes" id="UP000023351">
    <property type="component" value="Unassembled WGS sequence"/>
</dbReference>